<keyword evidence="1" id="KW-0812">Transmembrane</keyword>
<protein>
    <submittedName>
        <fullName evidence="2">ABC-2 type transport system permease protein</fullName>
    </submittedName>
</protein>
<feature type="transmembrane region" description="Helical" evidence="1">
    <location>
        <begin position="145"/>
        <end position="166"/>
    </location>
</feature>
<gene>
    <name evidence="2" type="ORF">CLV70_111252</name>
</gene>
<accession>A0A2T0S1H7</accession>
<comment type="caution">
    <text evidence="2">The sequence shown here is derived from an EMBL/GenBank/DDBJ whole genome shotgun (WGS) entry which is preliminary data.</text>
</comment>
<reference evidence="2 3" key="1">
    <citation type="submission" date="2018-03" db="EMBL/GenBank/DDBJ databases">
        <title>Genomic Encyclopedia of Archaeal and Bacterial Type Strains, Phase II (KMG-II): from individual species to whole genera.</title>
        <authorList>
            <person name="Goeker M."/>
        </authorList>
    </citation>
    <scope>NUCLEOTIDE SEQUENCE [LARGE SCALE GENOMIC DNA]</scope>
    <source>
        <strain evidence="2 3">DSM 45348</strain>
    </source>
</reference>
<evidence type="ECO:0000313" key="2">
    <source>
        <dbReference type="EMBL" id="PRY27285.1"/>
    </source>
</evidence>
<feature type="transmembrane region" description="Helical" evidence="1">
    <location>
        <begin position="341"/>
        <end position="359"/>
    </location>
</feature>
<name>A0A2T0S1H7_9ACTN</name>
<feature type="transmembrane region" description="Helical" evidence="1">
    <location>
        <begin position="489"/>
        <end position="510"/>
    </location>
</feature>
<feature type="transmembrane region" description="Helical" evidence="1">
    <location>
        <begin position="459"/>
        <end position="477"/>
    </location>
</feature>
<keyword evidence="1" id="KW-0472">Membrane</keyword>
<evidence type="ECO:0000313" key="3">
    <source>
        <dbReference type="Proteomes" id="UP000239209"/>
    </source>
</evidence>
<sequence length="532" mass="54285">MAVSARHFVRLKLRLTANGLRARTWRVVLFVLGCLLAAFAAVAGYAVFSLPGLLGEDRAAGTLLPLGGAAVVLGWLFLPLVFFGVDESLDPARFALLPLPRRVLLRGLFAAALAGVPAVATLAGTLGMVHTAARLGGTGAALAELAGVTAGLLLCVAISRAVTSAFATALRSRRARDLATVLLAGTAALLGPLQLAALAGAEHADWDRVARVADVVAWTPLGAPYSLGLDVAAGRAWAVPVKLALVLASIGLLLWWWSATLERAMLGAAATAGARRRTDSSRGPVSQLVPRWLPRTRFGALTAREARYWWRDARRRASLITFGVVGIFLPVMMAAGSGGAGARMGLLVLIGALAAVSLANQFGFDGSAYAANVVAGVPGRLELASRAAGFSAYAGPALVVITLVAGLVAGRPGSIPALFGSLVAAYGVGLAIVLPISVRAAYALPDTANPFAMSSGGGLAKGLLSLAALVGASVATLPLQLGSYLLGDAWLWLGLPAGVAYGSAAFLLGLRLAGPMLDRRAPELLATVSAAQ</sequence>
<feature type="transmembrane region" description="Helical" evidence="1">
    <location>
        <begin position="103"/>
        <end position="125"/>
    </location>
</feature>
<feature type="transmembrane region" description="Helical" evidence="1">
    <location>
        <begin position="27"/>
        <end position="48"/>
    </location>
</feature>
<dbReference type="Proteomes" id="UP000239209">
    <property type="component" value="Unassembled WGS sequence"/>
</dbReference>
<evidence type="ECO:0000256" key="1">
    <source>
        <dbReference type="SAM" id="Phobius"/>
    </source>
</evidence>
<feature type="transmembrane region" description="Helical" evidence="1">
    <location>
        <begin position="317"/>
        <end position="335"/>
    </location>
</feature>
<feature type="transmembrane region" description="Helical" evidence="1">
    <location>
        <begin position="237"/>
        <end position="257"/>
    </location>
</feature>
<feature type="transmembrane region" description="Helical" evidence="1">
    <location>
        <begin position="178"/>
        <end position="199"/>
    </location>
</feature>
<feature type="transmembrane region" description="Helical" evidence="1">
    <location>
        <begin position="415"/>
        <end position="438"/>
    </location>
</feature>
<dbReference type="EMBL" id="PVZG01000011">
    <property type="protein sequence ID" value="PRY27285.1"/>
    <property type="molecule type" value="Genomic_DNA"/>
</dbReference>
<feature type="transmembrane region" description="Helical" evidence="1">
    <location>
        <begin position="390"/>
        <end position="409"/>
    </location>
</feature>
<dbReference type="AlphaFoldDB" id="A0A2T0S1H7"/>
<keyword evidence="3" id="KW-1185">Reference proteome</keyword>
<organism evidence="2 3">
    <name type="scientific">Pseudosporangium ferrugineum</name>
    <dbReference type="NCBI Taxonomy" id="439699"/>
    <lineage>
        <taxon>Bacteria</taxon>
        <taxon>Bacillati</taxon>
        <taxon>Actinomycetota</taxon>
        <taxon>Actinomycetes</taxon>
        <taxon>Micromonosporales</taxon>
        <taxon>Micromonosporaceae</taxon>
        <taxon>Pseudosporangium</taxon>
    </lineage>
</organism>
<keyword evidence="1" id="KW-1133">Transmembrane helix</keyword>
<proteinExistence type="predicted"/>
<feature type="transmembrane region" description="Helical" evidence="1">
    <location>
        <begin position="60"/>
        <end position="83"/>
    </location>
</feature>